<reference evidence="3" key="1">
    <citation type="journal article" date="2019" name="Int. J. Syst. Evol. Microbiol.">
        <title>The Global Catalogue of Microorganisms (GCM) 10K type strain sequencing project: providing services to taxonomists for standard genome sequencing and annotation.</title>
        <authorList>
            <consortium name="The Broad Institute Genomics Platform"/>
            <consortium name="The Broad Institute Genome Sequencing Center for Infectious Disease"/>
            <person name="Wu L."/>
            <person name="Ma J."/>
        </authorList>
    </citation>
    <scope>NUCLEOTIDE SEQUENCE [LARGE SCALE GENOMIC DNA]</scope>
    <source>
        <strain evidence="3">JCM 18715</strain>
    </source>
</reference>
<gene>
    <name evidence="2" type="ORF">GCM10025770_01570</name>
</gene>
<feature type="domain" description="HD/PDEase" evidence="1">
    <location>
        <begin position="45"/>
        <end position="177"/>
    </location>
</feature>
<dbReference type="Gene3D" id="1.10.3210.10">
    <property type="entry name" value="Hypothetical protein af1432"/>
    <property type="match status" value="1"/>
</dbReference>
<dbReference type="SMART" id="SM00471">
    <property type="entry name" value="HDc"/>
    <property type="match status" value="1"/>
</dbReference>
<dbReference type="InterPro" id="IPR006674">
    <property type="entry name" value="HD_domain"/>
</dbReference>
<dbReference type="RefSeq" id="WP_345530911.1">
    <property type="nucleotide sequence ID" value="NZ_BAABLD010000001.1"/>
</dbReference>
<dbReference type="PANTHER" id="PTHR11373:SF4">
    <property type="entry name" value="DEOXYNUCLEOSIDE TRIPHOSPHATE TRIPHOSPHOHYDROLASE SAMHD1"/>
    <property type="match status" value="1"/>
</dbReference>
<dbReference type="InterPro" id="IPR003607">
    <property type="entry name" value="HD/PDEase_dom"/>
</dbReference>
<dbReference type="CDD" id="cd00077">
    <property type="entry name" value="HDc"/>
    <property type="match status" value="1"/>
</dbReference>
<dbReference type="Pfam" id="PF01966">
    <property type="entry name" value="HD"/>
    <property type="match status" value="1"/>
</dbReference>
<dbReference type="InterPro" id="IPR045509">
    <property type="entry name" value="HD_assoc_2"/>
</dbReference>
<dbReference type="InterPro" id="IPR050135">
    <property type="entry name" value="dGTPase-like"/>
</dbReference>
<proteinExistence type="predicted"/>
<evidence type="ECO:0000313" key="2">
    <source>
        <dbReference type="EMBL" id="GAA5157817.1"/>
    </source>
</evidence>
<name>A0ABP9Q7J9_9RHOO</name>
<protein>
    <submittedName>
        <fullName evidence="2">HD domain-containing protein</fullName>
    </submittedName>
</protein>
<evidence type="ECO:0000313" key="3">
    <source>
        <dbReference type="Proteomes" id="UP001500547"/>
    </source>
</evidence>
<dbReference type="EMBL" id="BAABLD010000001">
    <property type="protein sequence ID" value="GAA5157817.1"/>
    <property type="molecule type" value="Genomic_DNA"/>
</dbReference>
<keyword evidence="3" id="KW-1185">Reference proteome</keyword>
<dbReference type="Proteomes" id="UP001500547">
    <property type="component" value="Unassembled WGS sequence"/>
</dbReference>
<sequence length="417" mass="46205">MLLRDPIHGDIELSPLETQLIDLPVMQRLRGVKQLGTANLVYPGALHTRFDHSIGVCALSHRLVEGLRRAGCAVSMAQEAAIGAAALLHDVTHVPYGHTLEDERRLFPRHDKGTRLAQLMAGELGEALTRLDLHDTVAGLLGAAPLTSPRWMQDMVSGAIDADLLDYLRRDSFFAGLSHDYDDRIFRAFALHDDRLVVRLVKHGMDRPDARSEILRVLRLRYFLTERVYYHHTKVVAGAMISKAVELALDHNAIAEGDLLALNDWTLLDRLTHSPVPGASALAQRVQSRQLLKRGYVVSGRSVPEAQRSDWVTRLHHGRLERAQKERQIADALGLPFEDVVLYCPALTVMKEAAVPIENSRGLAHLDDPDDDAHTEIRALQARYAGLWRFYVFVPAAAAAKAAAVCGELFGVASEHS</sequence>
<evidence type="ECO:0000259" key="1">
    <source>
        <dbReference type="SMART" id="SM00471"/>
    </source>
</evidence>
<dbReference type="PANTHER" id="PTHR11373">
    <property type="entry name" value="DEOXYNUCLEOSIDE TRIPHOSPHATE TRIPHOSPHOHYDROLASE"/>
    <property type="match status" value="1"/>
</dbReference>
<accession>A0ABP9Q7J9</accession>
<organism evidence="2 3">
    <name type="scientific">Viridibacterium curvum</name>
    <dbReference type="NCBI Taxonomy" id="1101404"/>
    <lineage>
        <taxon>Bacteria</taxon>
        <taxon>Pseudomonadati</taxon>
        <taxon>Pseudomonadota</taxon>
        <taxon>Betaproteobacteria</taxon>
        <taxon>Rhodocyclales</taxon>
        <taxon>Rhodocyclaceae</taxon>
        <taxon>Viridibacterium</taxon>
    </lineage>
</organism>
<comment type="caution">
    <text evidence="2">The sequence shown here is derived from an EMBL/GenBank/DDBJ whole genome shotgun (WGS) entry which is preliminary data.</text>
</comment>
<dbReference type="Pfam" id="PF19276">
    <property type="entry name" value="HD_assoc_2"/>
    <property type="match status" value="1"/>
</dbReference>
<dbReference type="SUPFAM" id="SSF109604">
    <property type="entry name" value="HD-domain/PDEase-like"/>
    <property type="match status" value="1"/>
</dbReference>